<gene>
    <name evidence="3" type="ORF">M993_00403</name>
</gene>
<dbReference type="InterPro" id="IPR010744">
    <property type="entry name" value="Phage_CI_N"/>
</dbReference>
<dbReference type="AlphaFoldDB" id="A0AA91EHK9"/>
<dbReference type="GO" id="GO:0051259">
    <property type="term" value="P:protein complex oligomerization"/>
    <property type="evidence" value="ECO:0007669"/>
    <property type="project" value="InterPro"/>
</dbReference>
<dbReference type="Gene3D" id="1.10.260.40">
    <property type="entry name" value="lambda repressor-like DNA-binding domains"/>
    <property type="match status" value="1"/>
</dbReference>
<dbReference type="RefSeq" id="WP_064645360.1">
    <property type="nucleotide sequence ID" value="NZ_LXEX01000005.1"/>
</dbReference>
<evidence type="ECO:0000259" key="2">
    <source>
        <dbReference type="Pfam" id="PF16452"/>
    </source>
</evidence>
<reference evidence="3 4" key="1">
    <citation type="submission" date="2016-04" db="EMBL/GenBank/DDBJ databases">
        <title>ATOL: Assembling a taxonomically balanced genome-scale reconstruction of the evolutionary history of the Enterobacteriaceae.</title>
        <authorList>
            <person name="Plunkett G.III."/>
            <person name="Neeno-Eckwall E.C."/>
            <person name="Glasner J.D."/>
            <person name="Perna N.T."/>
        </authorList>
    </citation>
    <scope>NUCLEOTIDE SEQUENCE [LARGE SCALE GENOMIC DNA]</scope>
    <source>
        <strain evidence="3 4">ATCC 12841</strain>
    </source>
</reference>
<dbReference type="EMBL" id="LXEX01000005">
    <property type="protein sequence ID" value="OAT60929.1"/>
    <property type="molecule type" value="Genomic_DNA"/>
</dbReference>
<feature type="domain" description="Bacteriophage CI repressor C-terminal" evidence="2">
    <location>
        <begin position="86"/>
        <end position="161"/>
    </location>
</feature>
<dbReference type="InterPro" id="IPR032499">
    <property type="entry name" value="Phage_CI_C"/>
</dbReference>
<evidence type="ECO:0000313" key="4">
    <source>
        <dbReference type="Proteomes" id="UP000078431"/>
    </source>
</evidence>
<feature type="domain" description="Bacteriophage CI repressor N-terminal" evidence="1">
    <location>
        <begin position="9"/>
        <end position="69"/>
    </location>
</feature>
<sequence>MKFQGGESAVQRLMQAYGFTMKKQLGDHLGAGTGTISTWVKRDYFPGEAIVKCALETGASLEWLATGENGYDAKSISPGKKNILSVPKKILKKGILEDCGTYFLDLDSIDRTVVDPIYIVKDEISWLFDKKIEQVIDGTWLLKKGDVVEVSDMKILPRDELLIKDIVWPKDDIDILGMLIFTQINET</sequence>
<dbReference type="InterPro" id="IPR010982">
    <property type="entry name" value="Lambda_DNA-bd_dom_sf"/>
</dbReference>
<dbReference type="GO" id="GO:0045892">
    <property type="term" value="P:negative regulation of DNA-templated transcription"/>
    <property type="evidence" value="ECO:0007669"/>
    <property type="project" value="InterPro"/>
</dbReference>
<dbReference type="Gene3D" id="2.10.109.10">
    <property type="entry name" value="Umud Fragment, subunit A"/>
    <property type="match status" value="1"/>
</dbReference>
<dbReference type="Pfam" id="PF07022">
    <property type="entry name" value="Phage_CI_repr"/>
    <property type="match status" value="1"/>
</dbReference>
<name>A0AA91EHK9_9GAMM</name>
<keyword evidence="4" id="KW-1185">Reference proteome</keyword>
<dbReference type="GO" id="GO:0003677">
    <property type="term" value="F:DNA binding"/>
    <property type="evidence" value="ECO:0007669"/>
    <property type="project" value="InterPro"/>
</dbReference>
<organism evidence="3 4">
    <name type="scientific">Obesumbacterium proteus ATCC 12841</name>
    <dbReference type="NCBI Taxonomy" id="1354268"/>
    <lineage>
        <taxon>Bacteria</taxon>
        <taxon>Pseudomonadati</taxon>
        <taxon>Pseudomonadota</taxon>
        <taxon>Gammaproteobacteria</taxon>
        <taxon>Enterobacterales</taxon>
        <taxon>Hafniaceae</taxon>
        <taxon>Obesumbacterium</taxon>
    </lineage>
</organism>
<proteinExistence type="predicted"/>
<accession>A0AA91EHK9</accession>
<protein>
    <submittedName>
        <fullName evidence="3">CI family protein</fullName>
    </submittedName>
</protein>
<dbReference type="Proteomes" id="UP000078431">
    <property type="component" value="Unassembled WGS sequence"/>
</dbReference>
<comment type="caution">
    <text evidence="3">The sequence shown here is derived from an EMBL/GenBank/DDBJ whole genome shotgun (WGS) entry which is preliminary data.</text>
</comment>
<dbReference type="Pfam" id="PF16452">
    <property type="entry name" value="Phage_CI_C"/>
    <property type="match status" value="1"/>
</dbReference>
<evidence type="ECO:0000259" key="1">
    <source>
        <dbReference type="Pfam" id="PF07022"/>
    </source>
</evidence>
<evidence type="ECO:0000313" key="3">
    <source>
        <dbReference type="EMBL" id="OAT60929.1"/>
    </source>
</evidence>